<evidence type="ECO:0000313" key="3">
    <source>
        <dbReference type="EMBL" id="CAE4580502.1"/>
    </source>
</evidence>
<feature type="region of interest" description="Disordered" evidence="1">
    <location>
        <begin position="267"/>
        <end position="313"/>
    </location>
</feature>
<keyword evidence="2" id="KW-0812">Transmembrane</keyword>
<dbReference type="EMBL" id="HBNR01027728">
    <property type="protein sequence ID" value="CAE4580502.1"/>
    <property type="molecule type" value="Transcribed_RNA"/>
</dbReference>
<evidence type="ECO:0000256" key="1">
    <source>
        <dbReference type="SAM" id="MobiDB-lite"/>
    </source>
</evidence>
<protein>
    <submittedName>
        <fullName evidence="3">Uncharacterized protein</fullName>
    </submittedName>
</protein>
<feature type="transmembrane region" description="Helical" evidence="2">
    <location>
        <begin position="20"/>
        <end position="44"/>
    </location>
</feature>
<evidence type="ECO:0000256" key="2">
    <source>
        <dbReference type="SAM" id="Phobius"/>
    </source>
</evidence>
<reference evidence="3" key="1">
    <citation type="submission" date="2021-01" db="EMBL/GenBank/DDBJ databases">
        <authorList>
            <person name="Corre E."/>
            <person name="Pelletier E."/>
            <person name="Niang G."/>
            <person name="Scheremetjew M."/>
            <person name="Finn R."/>
            <person name="Kale V."/>
            <person name="Holt S."/>
            <person name="Cochrane G."/>
            <person name="Meng A."/>
            <person name="Brown T."/>
            <person name="Cohen L."/>
        </authorList>
    </citation>
    <scope>NUCLEOTIDE SEQUENCE</scope>
    <source>
        <strain evidence="3">CCMP3105</strain>
    </source>
</reference>
<name>A0A7S4QFQ4_9DINO</name>
<feature type="compositionally biased region" description="Polar residues" evidence="1">
    <location>
        <begin position="277"/>
        <end position="290"/>
    </location>
</feature>
<gene>
    <name evidence="3" type="ORF">AMON00008_LOCUS18814</name>
</gene>
<keyword evidence="2" id="KW-1133">Transmembrane helix</keyword>
<accession>A0A7S4QFQ4</accession>
<sequence length="485" mass="53154">MAPCSISEFSVGDPDCDGGWVWWTLGVSCTLLLGGSCFLAALLFDIFGLRRRLVILLTPDAAGETVAVEADDPIPNEKETSNLPPVLRVNSPNEQRECSGDYLLVSDMQANGQPIYKNKSAERWLYSGVDGRWYICGVATKDRNFRGCASGYIFNNRLHRGALPHQVGGSWEWSGGLRWHSDAAITVSCPLQEVPRSQRSARFSPKAEVPRSADSTYMGSPADNKSAGSSLKTCEGTHPTVLGAAQVGKAAWFQFPNMFDRYRSMKQDSIGDESTQDDSNNSFRIDSCDTTTEDSLGDSSASSPASSSHVRAPFAGFSVGGSEMARSTPRRSKYKEPSKMLCVISPTGQRECAGTYLLVEGTTANGHPIWRQEGGERWLYSGTTGRWCIGGKDVQEDNFQRNSGFISQTAAHKGVMPDRMSGVWQRWAGEAFVKDCRIAVIQLHGVLRRPLGESRPGNSTLDLRCKRRDGLPEKLEVDLTRTILI</sequence>
<dbReference type="AlphaFoldDB" id="A0A7S4QFQ4"/>
<feature type="region of interest" description="Disordered" evidence="1">
    <location>
        <begin position="196"/>
        <end position="231"/>
    </location>
</feature>
<keyword evidence="2" id="KW-0472">Membrane</keyword>
<proteinExistence type="predicted"/>
<organism evidence="3">
    <name type="scientific">Alexandrium monilatum</name>
    <dbReference type="NCBI Taxonomy" id="311494"/>
    <lineage>
        <taxon>Eukaryota</taxon>
        <taxon>Sar</taxon>
        <taxon>Alveolata</taxon>
        <taxon>Dinophyceae</taxon>
        <taxon>Gonyaulacales</taxon>
        <taxon>Pyrocystaceae</taxon>
        <taxon>Alexandrium</taxon>
    </lineage>
</organism>
<feature type="compositionally biased region" description="Low complexity" evidence="1">
    <location>
        <begin position="299"/>
        <end position="308"/>
    </location>
</feature>